<evidence type="ECO:0000256" key="9">
    <source>
        <dbReference type="ARBA" id="ARBA00049534"/>
    </source>
</evidence>
<reference evidence="11" key="1">
    <citation type="submission" date="2020-05" db="EMBL/GenBank/DDBJ databases">
        <authorList>
            <person name="Chiriac C."/>
            <person name="Salcher M."/>
            <person name="Ghai R."/>
            <person name="Kavagutti S V."/>
        </authorList>
    </citation>
    <scope>NUCLEOTIDE SEQUENCE</scope>
</reference>
<dbReference type="PROSITE" id="PS51273">
    <property type="entry name" value="GATASE_TYPE_1"/>
    <property type="match status" value="1"/>
</dbReference>
<gene>
    <name evidence="11" type="ORF">UFOPK2242_00380</name>
</gene>
<name>A0A6J6KL19_9ZZZZ</name>
<dbReference type="HAMAP" id="MF_00278">
    <property type="entry name" value="HisH"/>
    <property type="match status" value="1"/>
</dbReference>
<comment type="pathway">
    <text evidence="1">Amino-acid biosynthesis; L-histidine biosynthesis; L-histidine from 5-phospho-alpha-D-ribose 1-diphosphate: step 5/9.</text>
</comment>
<dbReference type="PANTHER" id="PTHR42701:SF1">
    <property type="entry name" value="IMIDAZOLE GLYCEROL PHOSPHATE SYNTHASE SUBUNIT HISH"/>
    <property type="match status" value="1"/>
</dbReference>
<evidence type="ECO:0000259" key="10">
    <source>
        <dbReference type="Pfam" id="PF00117"/>
    </source>
</evidence>
<dbReference type="GO" id="GO:0000105">
    <property type="term" value="P:L-histidine biosynthetic process"/>
    <property type="evidence" value="ECO:0007669"/>
    <property type="project" value="UniProtKB-UniPathway"/>
</dbReference>
<evidence type="ECO:0000256" key="7">
    <source>
        <dbReference type="ARBA" id="ARBA00023239"/>
    </source>
</evidence>
<dbReference type="CDD" id="cd01748">
    <property type="entry name" value="GATase1_IGP_Synthase"/>
    <property type="match status" value="1"/>
</dbReference>
<keyword evidence="4" id="KW-0378">Hydrolase</keyword>
<protein>
    <submittedName>
        <fullName evidence="11">Unannotated protein</fullName>
    </submittedName>
</protein>
<evidence type="ECO:0000256" key="2">
    <source>
        <dbReference type="ARBA" id="ARBA00011152"/>
    </source>
</evidence>
<dbReference type="UniPathway" id="UPA00031">
    <property type="reaction ID" value="UER00010"/>
</dbReference>
<sequence length="202" mass="21648">MIGVVDYRAGNAPSVMYALARLGIDARLVSDAEAVREVDRIILPGVGAAGATVGSLTESGLVEALTERVLNEAIPFLGICVGLQILFEHSEEGDTDCLGWLPGKVQSFPASVRVPQIGWNSVRFVRDHALTKGLPEDPYLYFVNSFHAVPADADDVLGLTDYAGEFCSVVAHKNIAATQFHAEKSGEVGLRILTNFASWDGF</sequence>
<evidence type="ECO:0000256" key="8">
    <source>
        <dbReference type="ARBA" id="ARBA00047838"/>
    </source>
</evidence>
<evidence type="ECO:0000256" key="1">
    <source>
        <dbReference type="ARBA" id="ARBA00005091"/>
    </source>
</evidence>
<keyword evidence="7" id="KW-0456">Lyase</keyword>
<dbReference type="InterPro" id="IPR017926">
    <property type="entry name" value="GATASE"/>
</dbReference>
<dbReference type="GO" id="GO:0000107">
    <property type="term" value="F:imidazoleglycerol-phosphate synthase activity"/>
    <property type="evidence" value="ECO:0007669"/>
    <property type="project" value="TreeGrafter"/>
</dbReference>
<keyword evidence="6" id="KW-0368">Histidine biosynthesis</keyword>
<dbReference type="InterPro" id="IPR029062">
    <property type="entry name" value="Class_I_gatase-like"/>
</dbReference>
<accession>A0A6J6KL19</accession>
<comment type="catalytic activity">
    <reaction evidence="8">
        <text>5-[(5-phospho-1-deoxy-D-ribulos-1-ylimino)methylamino]-1-(5-phospho-beta-D-ribosyl)imidazole-4-carboxamide + L-glutamine = D-erythro-1-(imidazol-4-yl)glycerol 3-phosphate + 5-amino-1-(5-phospho-beta-D-ribosyl)imidazole-4-carboxamide + L-glutamate + H(+)</text>
        <dbReference type="Rhea" id="RHEA:24793"/>
        <dbReference type="ChEBI" id="CHEBI:15378"/>
        <dbReference type="ChEBI" id="CHEBI:29985"/>
        <dbReference type="ChEBI" id="CHEBI:58278"/>
        <dbReference type="ChEBI" id="CHEBI:58359"/>
        <dbReference type="ChEBI" id="CHEBI:58475"/>
        <dbReference type="ChEBI" id="CHEBI:58525"/>
        <dbReference type="EC" id="4.3.2.10"/>
    </reaction>
</comment>
<keyword evidence="5" id="KW-0315">Glutamine amidotransferase</keyword>
<dbReference type="PANTHER" id="PTHR42701">
    <property type="entry name" value="IMIDAZOLE GLYCEROL PHOSPHATE SYNTHASE SUBUNIT HISH"/>
    <property type="match status" value="1"/>
</dbReference>
<dbReference type="GO" id="GO:0004359">
    <property type="term" value="F:glutaminase activity"/>
    <property type="evidence" value="ECO:0007669"/>
    <property type="project" value="UniProtKB-EC"/>
</dbReference>
<dbReference type="EMBL" id="CAEZWM010000028">
    <property type="protein sequence ID" value="CAB4650517.1"/>
    <property type="molecule type" value="Genomic_DNA"/>
</dbReference>
<evidence type="ECO:0000313" key="11">
    <source>
        <dbReference type="EMBL" id="CAB4650517.1"/>
    </source>
</evidence>
<dbReference type="Gene3D" id="3.40.50.880">
    <property type="match status" value="1"/>
</dbReference>
<evidence type="ECO:0000256" key="5">
    <source>
        <dbReference type="ARBA" id="ARBA00022962"/>
    </source>
</evidence>
<comment type="catalytic activity">
    <reaction evidence="9">
        <text>L-glutamine + H2O = L-glutamate + NH4(+)</text>
        <dbReference type="Rhea" id="RHEA:15889"/>
        <dbReference type="ChEBI" id="CHEBI:15377"/>
        <dbReference type="ChEBI" id="CHEBI:28938"/>
        <dbReference type="ChEBI" id="CHEBI:29985"/>
        <dbReference type="ChEBI" id="CHEBI:58359"/>
        <dbReference type="EC" id="3.5.1.2"/>
    </reaction>
</comment>
<keyword evidence="3" id="KW-0028">Amino-acid biosynthesis</keyword>
<feature type="domain" description="Glutamine amidotransferase" evidence="10">
    <location>
        <begin position="4"/>
        <end position="196"/>
    </location>
</feature>
<evidence type="ECO:0000256" key="4">
    <source>
        <dbReference type="ARBA" id="ARBA00022801"/>
    </source>
</evidence>
<dbReference type="AlphaFoldDB" id="A0A6J6KL19"/>
<comment type="subunit">
    <text evidence="2">Heterodimer of HisH and HisF.</text>
</comment>
<evidence type="ECO:0000256" key="6">
    <source>
        <dbReference type="ARBA" id="ARBA00023102"/>
    </source>
</evidence>
<evidence type="ECO:0000256" key="3">
    <source>
        <dbReference type="ARBA" id="ARBA00022605"/>
    </source>
</evidence>
<dbReference type="NCBIfam" id="TIGR01855">
    <property type="entry name" value="IMP_synth_hisH"/>
    <property type="match status" value="1"/>
</dbReference>
<dbReference type="SUPFAM" id="SSF52317">
    <property type="entry name" value="Class I glutamine amidotransferase-like"/>
    <property type="match status" value="1"/>
</dbReference>
<dbReference type="PIRSF" id="PIRSF000495">
    <property type="entry name" value="Amidotransf_hisH"/>
    <property type="match status" value="1"/>
</dbReference>
<dbReference type="InterPro" id="IPR010139">
    <property type="entry name" value="Imidazole-glycPsynth_HisH"/>
</dbReference>
<organism evidence="11">
    <name type="scientific">freshwater metagenome</name>
    <dbReference type="NCBI Taxonomy" id="449393"/>
    <lineage>
        <taxon>unclassified sequences</taxon>
        <taxon>metagenomes</taxon>
        <taxon>ecological metagenomes</taxon>
    </lineage>
</organism>
<proteinExistence type="inferred from homology"/>
<dbReference type="GO" id="GO:0016829">
    <property type="term" value="F:lyase activity"/>
    <property type="evidence" value="ECO:0007669"/>
    <property type="project" value="UniProtKB-KW"/>
</dbReference>
<dbReference type="Pfam" id="PF00117">
    <property type="entry name" value="GATase"/>
    <property type="match status" value="1"/>
</dbReference>